<dbReference type="EMBL" id="JXTB01000044">
    <property type="protein sequence ID" value="PON71538.1"/>
    <property type="molecule type" value="Genomic_DNA"/>
</dbReference>
<keyword evidence="11" id="KW-1185">Reference proteome</keyword>
<dbReference type="SMART" id="SM00432">
    <property type="entry name" value="MADS"/>
    <property type="match status" value="1"/>
</dbReference>
<evidence type="ECO:0000256" key="2">
    <source>
        <dbReference type="ARBA" id="ARBA00023015"/>
    </source>
</evidence>
<dbReference type="GO" id="GO:0000977">
    <property type="term" value="F:RNA polymerase II transcription regulatory region sequence-specific DNA binding"/>
    <property type="evidence" value="ECO:0007669"/>
    <property type="project" value="InterPro"/>
</dbReference>
<dbReference type="InterPro" id="IPR002100">
    <property type="entry name" value="TF_MADSbox"/>
</dbReference>
<feature type="compositionally biased region" description="Basic and acidic residues" evidence="7">
    <location>
        <begin position="15"/>
        <end position="24"/>
    </location>
</feature>
<proteinExistence type="predicted"/>
<name>A0A2P5DE38_PARAD</name>
<evidence type="ECO:0000256" key="1">
    <source>
        <dbReference type="ARBA" id="ARBA00004123"/>
    </source>
</evidence>
<dbReference type="SUPFAM" id="SSF55455">
    <property type="entry name" value="SRF-like"/>
    <property type="match status" value="1"/>
</dbReference>
<dbReference type="Proteomes" id="UP000237105">
    <property type="component" value="Unassembled WGS sequence"/>
</dbReference>
<feature type="coiled-coil region" evidence="6">
    <location>
        <begin position="102"/>
        <end position="129"/>
    </location>
</feature>
<dbReference type="GO" id="GO:0046983">
    <property type="term" value="F:protein dimerization activity"/>
    <property type="evidence" value="ECO:0007669"/>
    <property type="project" value="InterPro"/>
</dbReference>
<sequence length="272" mass="31136">MSNYKSEWSVEEEETDHHHQDTKQKMGRGKIQIKLIENQTNRQVTYSKRRNGIFKKARELTVLCDAKVSLIMISSNNKIHEYASPGSCTKDMIDMYQTTTGIDLWKTQYETMQQTFEQLKERNYKLRREIRQRLGLDLSDLDFSELKALEDSMASSSEAIRERKMQKIKTQTDTTKKKVKSLEERNTSLVHKIHAKYEDPPYGLVEDDGGYESAVALAGASNLYSFRHRHHHQSSHSALHSGGGSIITTSHSALHNGGGSYDSLDLRDLRLA</sequence>
<dbReference type="GO" id="GO:0003700">
    <property type="term" value="F:DNA-binding transcription factor activity"/>
    <property type="evidence" value="ECO:0007669"/>
    <property type="project" value="InterPro"/>
</dbReference>
<reference evidence="11" key="1">
    <citation type="submission" date="2016-06" db="EMBL/GenBank/DDBJ databases">
        <title>Parallel loss of symbiosis genes in relatives of nitrogen-fixing non-legume Parasponia.</title>
        <authorList>
            <person name="Van Velzen R."/>
            <person name="Holmer R."/>
            <person name="Bu F."/>
            <person name="Rutten L."/>
            <person name="Van Zeijl A."/>
            <person name="Liu W."/>
            <person name="Santuari L."/>
            <person name="Cao Q."/>
            <person name="Sharma T."/>
            <person name="Shen D."/>
            <person name="Roswanjaya Y."/>
            <person name="Wardhani T."/>
            <person name="Kalhor M.S."/>
            <person name="Jansen J."/>
            <person name="Van den Hoogen J."/>
            <person name="Gungor B."/>
            <person name="Hartog M."/>
            <person name="Hontelez J."/>
            <person name="Verver J."/>
            <person name="Yang W.-C."/>
            <person name="Schijlen E."/>
            <person name="Repin R."/>
            <person name="Schilthuizen M."/>
            <person name="Schranz E."/>
            <person name="Heidstra R."/>
            <person name="Miyata K."/>
            <person name="Fedorova E."/>
            <person name="Kohlen W."/>
            <person name="Bisseling T."/>
            <person name="Smit S."/>
            <person name="Geurts R."/>
        </authorList>
    </citation>
    <scope>NUCLEOTIDE SEQUENCE [LARGE SCALE GENOMIC DNA]</scope>
    <source>
        <strain evidence="11">cv. WU1-14</strain>
    </source>
</reference>
<keyword evidence="2" id="KW-0805">Transcription regulation</keyword>
<evidence type="ECO:0000259" key="9">
    <source>
        <dbReference type="PROSITE" id="PS51297"/>
    </source>
</evidence>
<dbReference type="PROSITE" id="PS50066">
    <property type="entry name" value="MADS_BOX_2"/>
    <property type="match status" value="1"/>
</dbReference>
<dbReference type="PROSITE" id="PS00350">
    <property type="entry name" value="MADS_BOX_1"/>
    <property type="match status" value="1"/>
</dbReference>
<feature type="domain" description="K-box" evidence="9">
    <location>
        <begin position="109"/>
        <end position="199"/>
    </location>
</feature>
<keyword evidence="6" id="KW-0175">Coiled coil</keyword>
<dbReference type="GO" id="GO:0045944">
    <property type="term" value="P:positive regulation of transcription by RNA polymerase II"/>
    <property type="evidence" value="ECO:0007669"/>
    <property type="project" value="InterPro"/>
</dbReference>
<evidence type="ECO:0000256" key="5">
    <source>
        <dbReference type="ARBA" id="ARBA00023242"/>
    </source>
</evidence>
<feature type="region of interest" description="Disordered" evidence="7">
    <location>
        <begin position="1"/>
        <end position="27"/>
    </location>
</feature>
<dbReference type="Gene3D" id="3.40.1810.10">
    <property type="entry name" value="Transcription factor, MADS-box"/>
    <property type="match status" value="1"/>
</dbReference>
<keyword evidence="4" id="KW-0804">Transcription</keyword>
<dbReference type="InterPro" id="IPR002487">
    <property type="entry name" value="TF_Kbox"/>
</dbReference>
<accession>A0A2P5DE38</accession>
<keyword evidence="5" id="KW-0539">Nucleus</keyword>
<evidence type="ECO:0000256" key="6">
    <source>
        <dbReference type="SAM" id="Coils"/>
    </source>
</evidence>
<evidence type="ECO:0000313" key="10">
    <source>
        <dbReference type="EMBL" id="PON71538.1"/>
    </source>
</evidence>
<dbReference type="OrthoDB" id="1898716at2759"/>
<evidence type="ECO:0000256" key="3">
    <source>
        <dbReference type="ARBA" id="ARBA00023125"/>
    </source>
</evidence>
<dbReference type="Pfam" id="PF01486">
    <property type="entry name" value="K-box"/>
    <property type="match status" value="1"/>
</dbReference>
<evidence type="ECO:0000256" key="4">
    <source>
        <dbReference type="ARBA" id="ARBA00023163"/>
    </source>
</evidence>
<dbReference type="Pfam" id="PF00319">
    <property type="entry name" value="SRF-TF"/>
    <property type="match status" value="1"/>
</dbReference>
<dbReference type="AlphaFoldDB" id="A0A2P5DE38"/>
<dbReference type="InterPro" id="IPR033896">
    <property type="entry name" value="MEF2-like_N"/>
</dbReference>
<keyword evidence="3" id="KW-0238">DNA-binding</keyword>
<organism evidence="10 11">
    <name type="scientific">Parasponia andersonii</name>
    <name type="common">Sponia andersonii</name>
    <dbReference type="NCBI Taxonomy" id="3476"/>
    <lineage>
        <taxon>Eukaryota</taxon>
        <taxon>Viridiplantae</taxon>
        <taxon>Streptophyta</taxon>
        <taxon>Embryophyta</taxon>
        <taxon>Tracheophyta</taxon>
        <taxon>Spermatophyta</taxon>
        <taxon>Magnoliopsida</taxon>
        <taxon>eudicotyledons</taxon>
        <taxon>Gunneridae</taxon>
        <taxon>Pentapetalae</taxon>
        <taxon>rosids</taxon>
        <taxon>fabids</taxon>
        <taxon>Rosales</taxon>
        <taxon>Cannabaceae</taxon>
        <taxon>Parasponia</taxon>
    </lineage>
</organism>
<evidence type="ECO:0000313" key="11">
    <source>
        <dbReference type="Proteomes" id="UP000237105"/>
    </source>
</evidence>
<gene>
    <name evidence="10" type="primary">PanMADS31</name>
    <name evidence="10" type="ORF">PanWU01x14_073350</name>
</gene>
<feature type="domain" description="MADS-box" evidence="8">
    <location>
        <begin position="26"/>
        <end position="86"/>
    </location>
</feature>
<evidence type="ECO:0000256" key="7">
    <source>
        <dbReference type="SAM" id="MobiDB-lite"/>
    </source>
</evidence>
<comment type="caution">
    <text evidence="10">The sequence shown here is derived from an EMBL/GenBank/DDBJ whole genome shotgun (WGS) entry which is preliminary data.</text>
</comment>
<dbReference type="PROSITE" id="PS51297">
    <property type="entry name" value="K_BOX"/>
    <property type="match status" value="1"/>
</dbReference>
<dbReference type="GO" id="GO:0005634">
    <property type="term" value="C:nucleus"/>
    <property type="evidence" value="ECO:0007669"/>
    <property type="project" value="UniProtKB-SubCell"/>
</dbReference>
<dbReference type="PRINTS" id="PR00404">
    <property type="entry name" value="MADSDOMAIN"/>
</dbReference>
<comment type="subcellular location">
    <subcellularLocation>
        <location evidence="1">Nucleus</location>
    </subcellularLocation>
</comment>
<dbReference type="PANTHER" id="PTHR48019">
    <property type="entry name" value="SERUM RESPONSE FACTOR HOMOLOG"/>
    <property type="match status" value="1"/>
</dbReference>
<protein>
    <submittedName>
        <fullName evidence="10">MADS-box transcription factor</fullName>
    </submittedName>
</protein>
<dbReference type="STRING" id="3476.A0A2P5DE38"/>
<evidence type="ECO:0000259" key="8">
    <source>
        <dbReference type="PROSITE" id="PS50066"/>
    </source>
</evidence>
<dbReference type="InterPro" id="IPR050142">
    <property type="entry name" value="MADS-box/MEF2_TF"/>
</dbReference>
<dbReference type="InterPro" id="IPR036879">
    <property type="entry name" value="TF_MADSbox_sf"/>
</dbReference>
<feature type="region of interest" description="Disordered" evidence="7">
    <location>
        <begin position="157"/>
        <end position="176"/>
    </location>
</feature>
<dbReference type="CDD" id="cd00265">
    <property type="entry name" value="MADS_MEF2_like"/>
    <property type="match status" value="1"/>
</dbReference>